<proteinExistence type="predicted"/>
<dbReference type="SMART" id="SM00823">
    <property type="entry name" value="PKS_PP"/>
    <property type="match status" value="1"/>
</dbReference>
<dbReference type="Proteomes" id="UP000600565">
    <property type="component" value="Unassembled WGS sequence"/>
</dbReference>
<gene>
    <name evidence="4" type="ORF">H9632_08225</name>
</gene>
<evidence type="ECO:0000259" key="3">
    <source>
        <dbReference type="PROSITE" id="PS50075"/>
    </source>
</evidence>
<dbReference type="Pfam" id="PF00550">
    <property type="entry name" value="PP-binding"/>
    <property type="match status" value="1"/>
</dbReference>
<dbReference type="EMBL" id="JACSPW010000006">
    <property type="protein sequence ID" value="MBD8033051.1"/>
    <property type="molecule type" value="Genomic_DNA"/>
</dbReference>
<dbReference type="InterPro" id="IPR036736">
    <property type="entry name" value="ACP-like_sf"/>
</dbReference>
<name>A0ABR8XM85_9BACL</name>
<evidence type="ECO:0000256" key="1">
    <source>
        <dbReference type="ARBA" id="ARBA00022450"/>
    </source>
</evidence>
<dbReference type="InterPro" id="IPR009081">
    <property type="entry name" value="PP-bd_ACP"/>
</dbReference>
<comment type="caution">
    <text evidence="4">The sequence shown here is derived from an EMBL/GenBank/DDBJ whole genome shotgun (WGS) entry which is preliminary data.</text>
</comment>
<dbReference type="PANTHER" id="PTHR44845:SF6">
    <property type="entry name" value="BETA-ALANINE-ACTIVATING ENZYME"/>
    <property type="match status" value="1"/>
</dbReference>
<organism evidence="4 5">
    <name type="scientific">Solibacillus merdavium</name>
    <dbReference type="NCBI Taxonomy" id="2762218"/>
    <lineage>
        <taxon>Bacteria</taxon>
        <taxon>Bacillati</taxon>
        <taxon>Bacillota</taxon>
        <taxon>Bacilli</taxon>
        <taxon>Bacillales</taxon>
        <taxon>Caryophanaceae</taxon>
        <taxon>Solibacillus</taxon>
    </lineage>
</organism>
<keyword evidence="1" id="KW-0596">Phosphopantetheine</keyword>
<dbReference type="InterPro" id="IPR020806">
    <property type="entry name" value="PKS_PP-bd"/>
</dbReference>
<keyword evidence="5" id="KW-1185">Reference proteome</keyword>
<keyword evidence="2" id="KW-0597">Phosphoprotein</keyword>
<sequence length="83" mass="9506">MRTTTVIDSELLEYLRNILGKEDININHNFFESGGNSLLAMQFIQMIKNNMGIKLPVKVIFEKPTIHELSILISQLKLMNQSS</sequence>
<dbReference type="SUPFAM" id="SSF47336">
    <property type="entry name" value="ACP-like"/>
    <property type="match status" value="1"/>
</dbReference>
<accession>A0ABR8XM85</accession>
<evidence type="ECO:0000313" key="5">
    <source>
        <dbReference type="Proteomes" id="UP000600565"/>
    </source>
</evidence>
<dbReference type="PANTHER" id="PTHR44845">
    <property type="entry name" value="CARRIER DOMAIN-CONTAINING PROTEIN"/>
    <property type="match status" value="1"/>
</dbReference>
<protein>
    <submittedName>
        <fullName evidence="4">Acyl carrier protein</fullName>
    </submittedName>
</protein>
<dbReference type="PROSITE" id="PS50075">
    <property type="entry name" value="CARRIER"/>
    <property type="match status" value="1"/>
</dbReference>
<dbReference type="Gene3D" id="1.10.1200.10">
    <property type="entry name" value="ACP-like"/>
    <property type="match status" value="1"/>
</dbReference>
<evidence type="ECO:0000256" key="2">
    <source>
        <dbReference type="ARBA" id="ARBA00022553"/>
    </source>
</evidence>
<feature type="domain" description="Carrier" evidence="3">
    <location>
        <begin position="2"/>
        <end position="77"/>
    </location>
</feature>
<evidence type="ECO:0000313" key="4">
    <source>
        <dbReference type="EMBL" id="MBD8033051.1"/>
    </source>
</evidence>
<reference evidence="4 5" key="1">
    <citation type="submission" date="2020-08" db="EMBL/GenBank/DDBJ databases">
        <title>A Genomic Blueprint of the Chicken Gut Microbiome.</title>
        <authorList>
            <person name="Gilroy R."/>
            <person name="Ravi A."/>
            <person name="Getino M."/>
            <person name="Pursley I."/>
            <person name="Horton D.L."/>
            <person name="Alikhan N.-F."/>
            <person name="Baker D."/>
            <person name="Gharbi K."/>
            <person name="Hall N."/>
            <person name="Watson M."/>
            <person name="Adriaenssens E.M."/>
            <person name="Foster-Nyarko E."/>
            <person name="Jarju S."/>
            <person name="Secka A."/>
            <person name="Antonio M."/>
            <person name="Oren A."/>
            <person name="Chaudhuri R."/>
            <person name="La Ragione R.M."/>
            <person name="Hildebrand F."/>
            <person name="Pallen M.J."/>
        </authorList>
    </citation>
    <scope>NUCLEOTIDE SEQUENCE [LARGE SCALE GENOMIC DNA]</scope>
    <source>
        <strain evidence="4 5">Sa1YVA6</strain>
    </source>
</reference>
<dbReference type="RefSeq" id="WP_191703628.1">
    <property type="nucleotide sequence ID" value="NZ_JACSPW010000006.1"/>
</dbReference>